<dbReference type="InterPro" id="IPR020904">
    <property type="entry name" value="Sc_DH/Rdtase_CS"/>
</dbReference>
<keyword evidence="3" id="KW-1185">Reference proteome</keyword>
<dbReference type="InterPro" id="IPR002347">
    <property type="entry name" value="SDR_fam"/>
</dbReference>
<name>A0ABT1ITU5_9ACTN</name>
<sequence>MNAIVTGASSGIGRATAVALAGAGHALALGYRGDPAGARRTAELAGGGIPFALDLADPAGAAAAVERAADLLGGVDVLVNCAGVNRRSPALAETLADWQRILTVDLTGPFACAQAAARRMVAAGRGGRIVNVTSVHEFTPIPGGAAYCAAKGGLGELTKVLALELAPHGITVNAVSPGETATPMNGVPEGADAAGLHRPAIPAGRPGRAAEVAAAIAHLAAPEAAYTTGITLTVDGGLSLTSAVANQETTLRSSR</sequence>
<dbReference type="Pfam" id="PF13561">
    <property type="entry name" value="adh_short_C2"/>
    <property type="match status" value="1"/>
</dbReference>
<proteinExistence type="inferred from homology"/>
<protein>
    <submittedName>
        <fullName evidence="2">NAD(P)-dependent dehydrogenase (Short-subunit alcohol dehydrogenase family)</fullName>
    </submittedName>
</protein>
<dbReference type="RefSeq" id="WP_253795026.1">
    <property type="nucleotide sequence ID" value="NZ_JAMZDX010000002.1"/>
</dbReference>
<evidence type="ECO:0000256" key="1">
    <source>
        <dbReference type="ARBA" id="ARBA00006484"/>
    </source>
</evidence>
<evidence type="ECO:0000313" key="2">
    <source>
        <dbReference type="EMBL" id="MCP2308384.1"/>
    </source>
</evidence>
<dbReference type="EMBL" id="JAMZDX010000002">
    <property type="protein sequence ID" value="MCP2308384.1"/>
    <property type="molecule type" value="Genomic_DNA"/>
</dbReference>
<dbReference type="PROSITE" id="PS00061">
    <property type="entry name" value="ADH_SHORT"/>
    <property type="match status" value="1"/>
</dbReference>
<dbReference type="Proteomes" id="UP001206483">
    <property type="component" value="Unassembled WGS sequence"/>
</dbReference>
<dbReference type="SUPFAM" id="SSF51735">
    <property type="entry name" value="NAD(P)-binding Rossmann-fold domains"/>
    <property type="match status" value="1"/>
</dbReference>
<evidence type="ECO:0000313" key="3">
    <source>
        <dbReference type="Proteomes" id="UP001206483"/>
    </source>
</evidence>
<dbReference type="PANTHER" id="PTHR42760">
    <property type="entry name" value="SHORT-CHAIN DEHYDROGENASES/REDUCTASES FAMILY MEMBER"/>
    <property type="match status" value="1"/>
</dbReference>
<dbReference type="PRINTS" id="PR00081">
    <property type="entry name" value="GDHRDH"/>
</dbReference>
<comment type="similarity">
    <text evidence="1">Belongs to the short-chain dehydrogenases/reductases (SDR) family.</text>
</comment>
<dbReference type="PRINTS" id="PR00080">
    <property type="entry name" value="SDRFAMILY"/>
</dbReference>
<dbReference type="InterPro" id="IPR036291">
    <property type="entry name" value="NAD(P)-bd_dom_sf"/>
</dbReference>
<dbReference type="PANTHER" id="PTHR42760:SF50">
    <property type="entry name" value="SHORT-CHAIN DEHYDROGENASE-RELATED"/>
    <property type="match status" value="1"/>
</dbReference>
<dbReference type="Gene3D" id="3.40.50.720">
    <property type="entry name" value="NAD(P)-binding Rossmann-like Domain"/>
    <property type="match status" value="1"/>
</dbReference>
<reference evidence="2 3" key="1">
    <citation type="submission" date="2022-06" db="EMBL/GenBank/DDBJ databases">
        <title>Sequencing the genomes of 1000 actinobacteria strains.</title>
        <authorList>
            <person name="Klenk H.-P."/>
        </authorList>
    </citation>
    <scope>NUCLEOTIDE SEQUENCE [LARGE SCALE GENOMIC DNA]</scope>
    <source>
        <strain evidence="2 3">DSM 41656</strain>
    </source>
</reference>
<organism evidence="2 3">
    <name type="scientific">Kitasatospora paracochleata</name>
    <dbReference type="NCBI Taxonomy" id="58354"/>
    <lineage>
        <taxon>Bacteria</taxon>
        <taxon>Bacillati</taxon>
        <taxon>Actinomycetota</taxon>
        <taxon>Actinomycetes</taxon>
        <taxon>Kitasatosporales</taxon>
        <taxon>Streptomycetaceae</taxon>
        <taxon>Kitasatospora</taxon>
    </lineage>
</organism>
<gene>
    <name evidence="2" type="ORF">FHR36_001508</name>
</gene>
<comment type="caution">
    <text evidence="2">The sequence shown here is derived from an EMBL/GenBank/DDBJ whole genome shotgun (WGS) entry which is preliminary data.</text>
</comment>
<accession>A0ABT1ITU5</accession>
<dbReference type="NCBIfam" id="NF009384">
    <property type="entry name" value="PRK12743.1"/>
    <property type="match status" value="1"/>
</dbReference>